<protein>
    <submittedName>
        <fullName evidence="2">Uncharacterized protein</fullName>
    </submittedName>
</protein>
<dbReference type="KEGG" id="slaa:EUU25_03200"/>
<keyword evidence="3" id="KW-1185">Reference proteome</keyword>
<dbReference type="RefSeq" id="WP_158898225.1">
    <property type="nucleotide sequence ID" value="NZ_CP035733.1"/>
</dbReference>
<gene>
    <name evidence="2" type="ORF">EUU25_03200</name>
</gene>
<evidence type="ECO:0000313" key="3">
    <source>
        <dbReference type="Proteomes" id="UP000428803"/>
    </source>
</evidence>
<sequence>MQISLVTTWAKVAVATAACFSLSGCLILPGEFVSAMTVRKNGDFNFTYKGQIQLVGLANLLNNDFLGKEGTAEFKAVCWNETIEPAADNSETMEIDLKRDDVAAVSGPVFGIVPASNWRANVLAFQDEQKAQEEDANVAAEAAAAAAADAASAAADAAAATADAAADSWESNERECTPAEIKQQKADWDVEQAEKKKREEQGRKMAEMMLGGIDPENPETIKRFTREVERLAAWNKVEHLGNGVFMIDYSTSGKLADDFAFPVIPRYSLGEPMIHITRWDNGRLRVEAPAFRTDPEMSLSSLIGMGSMAAGFMGKGGADKMPAEPIAIKGTFTLTTDARILANNSEDGPEEADGLQTLRWDVGPALYGAPMALLKLVG</sequence>
<feature type="region of interest" description="Disordered" evidence="1">
    <location>
        <begin position="165"/>
        <end position="201"/>
    </location>
</feature>
<accession>A0A6I6L6U2</accession>
<dbReference type="EMBL" id="CP035733">
    <property type="protein sequence ID" value="QGY79706.1"/>
    <property type="molecule type" value="Genomic_DNA"/>
</dbReference>
<name>A0A6I6L6U2_9SPHN</name>
<evidence type="ECO:0000256" key="1">
    <source>
        <dbReference type="SAM" id="MobiDB-lite"/>
    </source>
</evidence>
<dbReference type="OrthoDB" id="7390084at2"/>
<feature type="compositionally biased region" description="Basic and acidic residues" evidence="1">
    <location>
        <begin position="171"/>
        <end position="201"/>
    </location>
</feature>
<reference evidence="3" key="1">
    <citation type="submission" date="2019-01" db="EMBL/GenBank/DDBJ databases">
        <title>Sphingorhabdus lacus sp.nov., isolated from an oligotrophic freshwater lake.</title>
        <authorList>
            <person name="Park M."/>
        </authorList>
    </citation>
    <scope>NUCLEOTIDE SEQUENCE [LARGE SCALE GENOMIC DNA]</scope>
    <source>
        <strain evidence="3">IMCC1753</strain>
    </source>
</reference>
<dbReference type="AlphaFoldDB" id="A0A6I6L6U2"/>
<dbReference type="Proteomes" id="UP000428803">
    <property type="component" value="Chromosome"/>
</dbReference>
<evidence type="ECO:0000313" key="2">
    <source>
        <dbReference type="EMBL" id="QGY79706.1"/>
    </source>
</evidence>
<proteinExistence type="predicted"/>
<organism evidence="2 3">
    <name type="scientific">Sphingorhabdus lacus</name>
    <dbReference type="NCBI Taxonomy" id="392610"/>
    <lineage>
        <taxon>Bacteria</taxon>
        <taxon>Pseudomonadati</taxon>
        <taxon>Pseudomonadota</taxon>
        <taxon>Alphaproteobacteria</taxon>
        <taxon>Sphingomonadales</taxon>
        <taxon>Sphingomonadaceae</taxon>
        <taxon>Sphingorhabdus</taxon>
    </lineage>
</organism>